<keyword evidence="1" id="KW-0732">Signal</keyword>
<name>A0A1H8JZT1_9BURK</name>
<reference evidence="2 3" key="1">
    <citation type="submission" date="2016-10" db="EMBL/GenBank/DDBJ databases">
        <authorList>
            <person name="de Groot N.N."/>
        </authorList>
    </citation>
    <scope>NUCLEOTIDE SEQUENCE [LARGE SCALE GENOMIC DNA]</scope>
    <source>
        <strain evidence="2 3">DSM 15123</strain>
    </source>
</reference>
<feature type="chain" id="PRO_5011674772" description="DKNYY family protein" evidence="1">
    <location>
        <begin position="25"/>
        <end position="246"/>
    </location>
</feature>
<evidence type="ECO:0000256" key="1">
    <source>
        <dbReference type="SAM" id="SignalP"/>
    </source>
</evidence>
<keyword evidence="3" id="KW-1185">Reference proteome</keyword>
<dbReference type="AlphaFoldDB" id="A0A1H8JZT1"/>
<sequence length="246" mass="27528">MNFRNLLLSLSGFAVISFAMPGTAAPLSSSTLPLVTPAESFRPGASTSCVKRFKQYRAGHYDDPVRLKRMQKTRDFYQISEPDESHPVAYAWIEDNGKVDGSYWNEGAGVECGHLHKGQLWLRADATGKTAWYGPFVYTAKDLGVDGVYFHYLFGNACYQAGNGESWCFDKKGITIGGRHREARLDTLLPYAPSGGNPVLVDGEPDNVYWMFVPAGAGWKVYRYLNVEEAKEFDPKKVKPWKVLRP</sequence>
<accession>A0A1H8JZT1</accession>
<evidence type="ECO:0008006" key="4">
    <source>
        <dbReference type="Google" id="ProtNLM"/>
    </source>
</evidence>
<dbReference type="Proteomes" id="UP000199531">
    <property type="component" value="Unassembled WGS sequence"/>
</dbReference>
<evidence type="ECO:0000313" key="3">
    <source>
        <dbReference type="Proteomes" id="UP000199531"/>
    </source>
</evidence>
<gene>
    <name evidence="2" type="ORF">SAMN02745977_02201</name>
</gene>
<dbReference type="RefSeq" id="WP_143280591.1">
    <property type="nucleotide sequence ID" value="NZ_FOCW01000008.1"/>
</dbReference>
<dbReference type="EMBL" id="FOCW01000008">
    <property type="protein sequence ID" value="SEN85937.1"/>
    <property type="molecule type" value="Genomic_DNA"/>
</dbReference>
<feature type="signal peptide" evidence="1">
    <location>
        <begin position="1"/>
        <end position="24"/>
    </location>
</feature>
<evidence type="ECO:0000313" key="2">
    <source>
        <dbReference type="EMBL" id="SEN85937.1"/>
    </source>
</evidence>
<dbReference type="STRING" id="1121117.SAMN02745977_02201"/>
<proteinExistence type="predicted"/>
<organism evidence="2 3">
    <name type="scientific">Brachymonas denitrificans DSM 15123</name>
    <dbReference type="NCBI Taxonomy" id="1121117"/>
    <lineage>
        <taxon>Bacteria</taxon>
        <taxon>Pseudomonadati</taxon>
        <taxon>Pseudomonadota</taxon>
        <taxon>Betaproteobacteria</taxon>
        <taxon>Burkholderiales</taxon>
        <taxon>Comamonadaceae</taxon>
        <taxon>Brachymonas</taxon>
    </lineage>
</organism>
<protein>
    <recommendedName>
        <fullName evidence="4">DKNYY family protein</fullName>
    </recommendedName>
</protein>